<evidence type="ECO:0000313" key="16">
    <source>
        <dbReference type="Proteomes" id="UP000189274"/>
    </source>
</evidence>
<evidence type="ECO:0000313" key="13">
    <source>
        <dbReference type="EMBL" id="ONH71038.1"/>
    </source>
</evidence>
<keyword evidence="6" id="KW-0995">Kinetochore</keyword>
<dbReference type="VEuPathDB" id="FungiDB:C5L36_0D01570"/>
<evidence type="ECO:0000313" key="11">
    <source>
        <dbReference type="EMBL" id="AWU77421.1"/>
    </source>
</evidence>
<dbReference type="EMBL" id="MQVM01000044">
    <property type="protein sequence ID" value="ONH71038.1"/>
    <property type="molecule type" value="Genomic_DNA"/>
</dbReference>
<dbReference type="STRING" id="4909.A0A099P2E4"/>
<evidence type="ECO:0000256" key="1">
    <source>
        <dbReference type="ARBA" id="ARBA00004123"/>
    </source>
</evidence>
<evidence type="ECO:0000256" key="3">
    <source>
        <dbReference type="ARBA" id="ARBA00022454"/>
    </source>
</evidence>
<reference evidence="11 18" key="6">
    <citation type="submission" date="2018-06" db="EMBL/GenBank/DDBJ databases">
        <title>Population genomics shows no distinction between pathogenic Candida krusei and environmental Pichia kudriavzevii: One species, four names.</title>
        <authorList>
            <person name="Douglass A.P."/>
            <person name="Offei B."/>
            <person name="Braun-Galleani S."/>
            <person name="Coughlan A.Y."/>
            <person name="Martos A."/>
            <person name="Ortiz-Merino R.A."/>
            <person name="Byrne K.P."/>
            <person name="Wolfe K.H."/>
        </authorList>
    </citation>
    <scope>NUCLEOTIDE SEQUENCE [LARGE SCALE GENOMIC DNA]</scope>
    <source>
        <strain evidence="11 18">CBS573</strain>
    </source>
</reference>
<dbReference type="Proteomes" id="UP000195871">
    <property type="component" value="Unassembled WGS sequence"/>
</dbReference>
<dbReference type="AlphaFoldDB" id="A0A099P2E4"/>
<name>A0A099P2E4_PICKU</name>
<organism evidence="12 15">
    <name type="scientific">Pichia kudriavzevii</name>
    <name type="common">Yeast</name>
    <name type="synonym">Issatchenkia orientalis</name>
    <dbReference type="NCBI Taxonomy" id="4909"/>
    <lineage>
        <taxon>Eukaryota</taxon>
        <taxon>Fungi</taxon>
        <taxon>Dikarya</taxon>
        <taxon>Ascomycota</taxon>
        <taxon>Saccharomycotina</taxon>
        <taxon>Pichiomycetes</taxon>
        <taxon>Pichiales</taxon>
        <taxon>Pichiaceae</taxon>
        <taxon>Pichia</taxon>
    </lineage>
</organism>
<keyword evidence="8" id="KW-0131">Cell cycle</keyword>
<keyword evidence="5" id="KW-0498">Mitosis</keyword>
<evidence type="ECO:0000256" key="9">
    <source>
        <dbReference type="ARBA" id="ARBA00023328"/>
    </source>
</evidence>
<reference evidence="13" key="4">
    <citation type="submission" date="2017-01" db="EMBL/GenBank/DDBJ databases">
        <authorList>
            <person name="Mah S.A."/>
            <person name="Swanson W.J."/>
            <person name="Moy G.W."/>
            <person name="Vacquier V.D."/>
        </authorList>
    </citation>
    <scope>NUCLEOTIDE SEQUENCE [LARGE SCALE GENOMIC DNA]</scope>
    <source>
        <strain evidence="13">129</strain>
    </source>
</reference>
<evidence type="ECO:0000256" key="8">
    <source>
        <dbReference type="ARBA" id="ARBA00023306"/>
    </source>
</evidence>
<reference evidence="15" key="1">
    <citation type="journal article" date="2014" name="Microb. Cell Fact.">
        <title>Exploiting Issatchenkia orientalis SD108 for succinic acid production.</title>
        <authorList>
            <person name="Xiao H."/>
            <person name="Shao Z."/>
            <person name="Jiang Y."/>
            <person name="Dole S."/>
            <person name="Zhao H."/>
        </authorList>
    </citation>
    <scope>NUCLEOTIDE SEQUENCE [LARGE SCALE GENOMIC DNA]</scope>
    <source>
        <strain evidence="15">SD108</strain>
    </source>
</reference>
<dbReference type="GO" id="GO:0051301">
    <property type="term" value="P:cell division"/>
    <property type="evidence" value="ECO:0007669"/>
    <property type="project" value="UniProtKB-KW"/>
</dbReference>
<dbReference type="GO" id="GO:0005634">
    <property type="term" value="C:nucleus"/>
    <property type="evidence" value="ECO:0007669"/>
    <property type="project" value="UniProtKB-SubCell"/>
</dbReference>
<keyword evidence="7" id="KW-0539">Nucleus</keyword>
<dbReference type="OrthoDB" id="18453at2759"/>
<protein>
    <submittedName>
        <fullName evidence="13">Kinetochore protein nnf1</fullName>
    </submittedName>
</protein>
<dbReference type="Proteomes" id="UP000249293">
    <property type="component" value="Chromosome 4"/>
</dbReference>
<dbReference type="Pfam" id="PF03980">
    <property type="entry name" value="Nnf1"/>
    <property type="match status" value="1"/>
</dbReference>
<reference evidence="14 17" key="5">
    <citation type="submission" date="2017-05" db="EMBL/GenBank/DDBJ databases">
        <title>The Genome Sequence of Candida krusei Ckrusei653.</title>
        <authorList>
            <person name="Cuomo C."/>
            <person name="Forche A."/>
            <person name="Young S."/>
            <person name="Abouelleil A."/>
            <person name="Cao P."/>
            <person name="Chapman S."/>
            <person name="Cusick C."/>
            <person name="Shea T."/>
            <person name="Nusbaum C."/>
            <person name="Birren B."/>
        </authorList>
    </citation>
    <scope>NUCLEOTIDE SEQUENCE [LARGE SCALE GENOMIC DNA]</scope>
    <source>
        <strain evidence="14 17">Ckrusei653</strain>
    </source>
</reference>
<dbReference type="GO" id="GO:0007059">
    <property type="term" value="P:chromosome segregation"/>
    <property type="evidence" value="ECO:0007669"/>
    <property type="project" value="TreeGrafter"/>
</dbReference>
<keyword evidence="3" id="KW-0158">Chromosome</keyword>
<proteinExistence type="predicted"/>
<dbReference type="Proteomes" id="UP000029867">
    <property type="component" value="Unassembled WGS sequence"/>
</dbReference>
<keyword evidence="18" id="KW-1185">Reference proteome</keyword>
<dbReference type="PANTHER" id="PTHR15459:SF3">
    <property type="entry name" value="POLYAMINE-MODULATED FACTOR 1"/>
    <property type="match status" value="1"/>
</dbReference>
<reference evidence="16" key="3">
    <citation type="journal article" date="2017" name="Genome Announc.">
        <title>Genome sequences of Cyberlindnera fabianii 65, Pichia kudriavzevii 129, and Saccharomyces cerevisiae 131 isolated from fermented masau fruits in Zimbabwe.</title>
        <authorList>
            <person name="van Rijswijck I.M.H."/>
            <person name="Derks M.F.L."/>
            <person name="Abee T."/>
            <person name="de Ridder D."/>
            <person name="Smid E.J."/>
        </authorList>
    </citation>
    <scope>NUCLEOTIDE SEQUENCE [LARGE SCALE GENOMIC DNA]</scope>
    <source>
        <strain evidence="16">129</strain>
    </source>
</reference>
<feature type="coiled-coil region" evidence="10">
    <location>
        <begin position="122"/>
        <end position="149"/>
    </location>
</feature>
<gene>
    <name evidence="13" type="ORF">BOH78_4779</name>
    <name evidence="11" type="ORF">C5L36_0D01570</name>
    <name evidence="14" type="ORF">CAS74_002117</name>
    <name evidence="12" type="ORF">JL09_g2611</name>
</gene>
<sequence>MAETNRHIRFEALHSALSYALQKTLSKITLKAFVSCYPQIDVSSLEYVRKQVVSSWQSKAESEFQKIFMERQLQLHLNELDKVIEKAEQRKCNGEKVQIDVSDLSPTELVKAHMITMKREVVKNLDEQLSALRESNEKLQKRLNEYKLDKTLDMHEYPKLLDDLKIIDELDEQEEDSKLKSIVEWAVDEMQFS</sequence>
<evidence type="ECO:0000256" key="6">
    <source>
        <dbReference type="ARBA" id="ARBA00022838"/>
    </source>
</evidence>
<evidence type="ECO:0000256" key="2">
    <source>
        <dbReference type="ARBA" id="ARBA00004629"/>
    </source>
</evidence>
<keyword evidence="4" id="KW-0132">Cell division</keyword>
<dbReference type="eggNOG" id="ENOG502RZTQ">
    <property type="taxonomic scope" value="Eukaryota"/>
</dbReference>
<dbReference type="HOGENOM" id="CLU_1408954_0_0_1"/>
<dbReference type="PANTHER" id="PTHR15459">
    <property type="entry name" value="POLYAMINE-MODULATED FACTOR 1"/>
    <property type="match status" value="1"/>
</dbReference>
<dbReference type="InterPro" id="IPR007128">
    <property type="entry name" value="PMF1/Nnf1"/>
</dbReference>
<keyword evidence="10" id="KW-0175">Coiled coil</keyword>
<dbReference type="GO" id="GO:0000444">
    <property type="term" value="C:MIS12/MIND type complex"/>
    <property type="evidence" value="ECO:0007669"/>
    <property type="project" value="InterPro"/>
</dbReference>
<evidence type="ECO:0000313" key="15">
    <source>
        <dbReference type="Proteomes" id="UP000029867"/>
    </source>
</evidence>
<dbReference type="EMBL" id="NHMM01000003">
    <property type="protein sequence ID" value="OUT22399.1"/>
    <property type="molecule type" value="Genomic_DNA"/>
</dbReference>
<dbReference type="Proteomes" id="UP000189274">
    <property type="component" value="Unassembled WGS sequence"/>
</dbReference>
<evidence type="ECO:0000256" key="4">
    <source>
        <dbReference type="ARBA" id="ARBA00022618"/>
    </source>
</evidence>
<evidence type="ECO:0000256" key="7">
    <source>
        <dbReference type="ARBA" id="ARBA00023242"/>
    </source>
</evidence>
<evidence type="ECO:0000313" key="12">
    <source>
        <dbReference type="EMBL" id="KGK38246.1"/>
    </source>
</evidence>
<reference evidence="12" key="2">
    <citation type="submission" date="2014-08" db="EMBL/GenBank/DDBJ databases">
        <title>Exploiting Issatchenkia orientalis SD108 for Succinic Acid Production.</title>
        <authorList>
            <person name="Xiao H."/>
            <person name="Shao Z."/>
            <person name="Jiang Y."/>
            <person name="Dole S."/>
            <person name="Zhao H."/>
        </authorList>
    </citation>
    <scope>NUCLEOTIDE SEQUENCE [LARGE SCALE GENOMIC DNA]</scope>
    <source>
        <strain evidence="12">SD108</strain>
    </source>
</reference>
<comment type="subcellular location">
    <subcellularLocation>
        <location evidence="2">Chromosome</location>
        <location evidence="2">Centromere</location>
        <location evidence="2">Kinetochore</location>
    </subcellularLocation>
    <subcellularLocation>
        <location evidence="1">Nucleus</location>
    </subcellularLocation>
</comment>
<evidence type="ECO:0000313" key="17">
    <source>
        <dbReference type="Proteomes" id="UP000195871"/>
    </source>
</evidence>
<evidence type="ECO:0000313" key="14">
    <source>
        <dbReference type="EMBL" id="OUT22399.1"/>
    </source>
</evidence>
<accession>A0A099P2E4</accession>
<evidence type="ECO:0000256" key="5">
    <source>
        <dbReference type="ARBA" id="ARBA00022776"/>
    </source>
</evidence>
<dbReference type="EMBL" id="CP028776">
    <property type="protein sequence ID" value="AWU77421.1"/>
    <property type="molecule type" value="Genomic_DNA"/>
</dbReference>
<evidence type="ECO:0000313" key="18">
    <source>
        <dbReference type="Proteomes" id="UP000249293"/>
    </source>
</evidence>
<dbReference type="EMBL" id="JQFK01000022">
    <property type="protein sequence ID" value="KGK38246.1"/>
    <property type="molecule type" value="Genomic_DNA"/>
</dbReference>
<evidence type="ECO:0000256" key="10">
    <source>
        <dbReference type="SAM" id="Coils"/>
    </source>
</evidence>
<keyword evidence="9" id="KW-0137">Centromere</keyword>